<evidence type="ECO:0000256" key="1">
    <source>
        <dbReference type="ARBA" id="ARBA00022898"/>
    </source>
</evidence>
<keyword evidence="1 2" id="KW-0663">Pyridoxal phosphate</keyword>
<dbReference type="InterPro" id="IPR015421">
    <property type="entry name" value="PyrdxlP-dep_Trfase_major"/>
</dbReference>
<evidence type="ECO:0000313" key="3">
    <source>
        <dbReference type="EMBL" id="MFD1044128.1"/>
    </source>
</evidence>
<comment type="caution">
    <text evidence="3">The sequence shown here is derived from an EMBL/GenBank/DDBJ whole genome shotgun (WGS) entry which is preliminary data.</text>
</comment>
<dbReference type="InterPro" id="IPR000653">
    <property type="entry name" value="DegT/StrS_aminotransferase"/>
</dbReference>
<name>A0ABW3M1V4_9PSEU</name>
<keyword evidence="3" id="KW-0808">Transferase</keyword>
<dbReference type="InterPro" id="IPR015424">
    <property type="entry name" value="PyrdxlP-dep_Trfase"/>
</dbReference>
<dbReference type="PANTHER" id="PTHR30244:SF36">
    <property type="entry name" value="3-OXO-GLUCOSE-6-PHOSPHATE:GLUTAMATE AMINOTRANSFERASE"/>
    <property type="match status" value="1"/>
</dbReference>
<protein>
    <submittedName>
        <fullName evidence="3">DegT/DnrJ/EryC1/StrS family aminotransferase</fullName>
    </submittedName>
</protein>
<gene>
    <name evidence="3" type="ORF">ACFQ1S_00225</name>
</gene>
<accession>A0ABW3M1V4</accession>
<proteinExistence type="inferred from homology"/>
<evidence type="ECO:0000313" key="4">
    <source>
        <dbReference type="Proteomes" id="UP001597045"/>
    </source>
</evidence>
<dbReference type="EMBL" id="JBHTIS010000005">
    <property type="protein sequence ID" value="MFD1044128.1"/>
    <property type="molecule type" value="Genomic_DNA"/>
</dbReference>
<organism evidence="3 4">
    <name type="scientific">Kibdelosporangium lantanae</name>
    <dbReference type="NCBI Taxonomy" id="1497396"/>
    <lineage>
        <taxon>Bacteria</taxon>
        <taxon>Bacillati</taxon>
        <taxon>Actinomycetota</taxon>
        <taxon>Actinomycetes</taxon>
        <taxon>Pseudonocardiales</taxon>
        <taxon>Pseudonocardiaceae</taxon>
        <taxon>Kibdelosporangium</taxon>
    </lineage>
</organism>
<dbReference type="Proteomes" id="UP001597045">
    <property type="component" value="Unassembled WGS sequence"/>
</dbReference>
<comment type="similarity">
    <text evidence="2">Belongs to the DegT/DnrJ/EryC1 family.</text>
</comment>
<sequence length="360" mass="38730">MHDEEALAERIDTEIKDNLGALVDNKQWNVYRDGFVSQVERALSDLLGASALTTSSGTSALELALRTVGVGPGQDVIVPNSTFVATVQAVLLVGARPVLCDVDDMTYNPTPADIARVRTDCTTAVMFVHTFGNSSGVDGVADYCRAQGLYLVEDAAQAIGARIGERSVGSFGDCAAFSFNTSKPVSCGDGGAFASRNADLFATAKAIRHAGLRETPDGRYLAFEVGGKSVMTQWQAAVLAPQLAAFGELYEIREQTALALRDRLASYGQLQDIDTGVVSAWQRVAITTKDLAQADELLRANDWIERFYAAAVVDEPVVAARALIDPDVAERGRNLWERMVGVTLWPFTSFAELVRRASEV</sequence>
<evidence type="ECO:0000256" key="2">
    <source>
        <dbReference type="RuleBase" id="RU004508"/>
    </source>
</evidence>
<dbReference type="GO" id="GO:0008483">
    <property type="term" value="F:transaminase activity"/>
    <property type="evidence" value="ECO:0007669"/>
    <property type="project" value="UniProtKB-KW"/>
</dbReference>
<dbReference type="PANTHER" id="PTHR30244">
    <property type="entry name" value="TRANSAMINASE"/>
    <property type="match status" value="1"/>
</dbReference>
<keyword evidence="4" id="KW-1185">Reference proteome</keyword>
<dbReference type="SUPFAM" id="SSF53383">
    <property type="entry name" value="PLP-dependent transferases"/>
    <property type="match status" value="1"/>
</dbReference>
<keyword evidence="3" id="KW-0032">Aminotransferase</keyword>
<reference evidence="4" key="1">
    <citation type="journal article" date="2019" name="Int. J. Syst. Evol. Microbiol.">
        <title>The Global Catalogue of Microorganisms (GCM) 10K type strain sequencing project: providing services to taxonomists for standard genome sequencing and annotation.</title>
        <authorList>
            <consortium name="The Broad Institute Genomics Platform"/>
            <consortium name="The Broad Institute Genome Sequencing Center for Infectious Disease"/>
            <person name="Wu L."/>
            <person name="Ma J."/>
        </authorList>
    </citation>
    <scope>NUCLEOTIDE SEQUENCE [LARGE SCALE GENOMIC DNA]</scope>
    <source>
        <strain evidence="4">JCM 31486</strain>
    </source>
</reference>
<dbReference type="Pfam" id="PF01041">
    <property type="entry name" value="DegT_DnrJ_EryC1"/>
    <property type="match status" value="1"/>
</dbReference>
<dbReference type="Gene3D" id="3.40.640.10">
    <property type="entry name" value="Type I PLP-dependent aspartate aminotransferase-like (Major domain)"/>
    <property type="match status" value="1"/>
</dbReference>